<reference evidence="1 2" key="1">
    <citation type="submission" date="2017-10" db="EMBL/GenBank/DDBJ databases">
        <title>Genomics of the genus Arcobacter.</title>
        <authorList>
            <person name="Perez-Cataluna A."/>
            <person name="Figueras M.J."/>
        </authorList>
    </citation>
    <scope>NUCLEOTIDE SEQUENCE [LARGE SCALE GENOMIC DNA]</scope>
    <source>
        <strain evidence="1 2">CECT 8987</strain>
    </source>
</reference>
<accession>A0A4Q0XQE2</accession>
<dbReference type="Proteomes" id="UP000290657">
    <property type="component" value="Unassembled WGS sequence"/>
</dbReference>
<dbReference type="RefSeq" id="WP_128996463.1">
    <property type="nucleotide sequence ID" value="NZ_PDKN01000005.1"/>
</dbReference>
<comment type="caution">
    <text evidence="1">The sequence shown here is derived from an EMBL/GenBank/DDBJ whole genome shotgun (WGS) entry which is preliminary data.</text>
</comment>
<keyword evidence="2" id="KW-1185">Reference proteome</keyword>
<sequence>MDDSNSVKSTYRAYDPIYDKVAEISTLIRAKQDFDGAAKIALENNITLEEIVNKTMKLGIFDIAKLADHINKLK</sequence>
<dbReference type="EMBL" id="PDKN01000005">
    <property type="protein sequence ID" value="RXJ56487.1"/>
    <property type="molecule type" value="Genomic_DNA"/>
</dbReference>
<name>A0A4Q0XQE2_9BACT</name>
<protein>
    <submittedName>
        <fullName evidence="1">Uncharacterized protein</fullName>
    </submittedName>
</protein>
<gene>
    <name evidence="1" type="ORF">CRV04_08735</name>
</gene>
<dbReference type="AlphaFoldDB" id="A0A4Q0XQE2"/>
<organism evidence="1 2">
    <name type="scientific">Candidatus Marinarcus aquaticus</name>
    <dbReference type="NCBI Taxonomy" id="2044504"/>
    <lineage>
        <taxon>Bacteria</taxon>
        <taxon>Pseudomonadati</taxon>
        <taxon>Campylobacterota</taxon>
        <taxon>Epsilonproteobacteria</taxon>
        <taxon>Campylobacterales</taxon>
        <taxon>Arcobacteraceae</taxon>
        <taxon>Candidatus Marinarcus</taxon>
    </lineage>
</organism>
<evidence type="ECO:0000313" key="2">
    <source>
        <dbReference type="Proteomes" id="UP000290657"/>
    </source>
</evidence>
<proteinExistence type="predicted"/>
<evidence type="ECO:0000313" key="1">
    <source>
        <dbReference type="EMBL" id="RXJ56487.1"/>
    </source>
</evidence>